<feature type="binding site" evidence="5">
    <location>
        <begin position="12"/>
        <end position="17"/>
    </location>
    <ligand>
        <name>ATP</name>
        <dbReference type="ChEBI" id="CHEBI:30616"/>
    </ligand>
</feature>
<dbReference type="Gene3D" id="1.10.150.300">
    <property type="entry name" value="TGS-like domain"/>
    <property type="match status" value="1"/>
</dbReference>
<evidence type="ECO:0000313" key="8">
    <source>
        <dbReference type="Proteomes" id="UP000249343"/>
    </source>
</evidence>
<proteinExistence type="inferred from homology"/>
<dbReference type="InterPro" id="IPR006073">
    <property type="entry name" value="GTP-bd"/>
</dbReference>
<dbReference type="EMBL" id="JHUK01000001">
    <property type="protein sequence ID" value="RAM57984.1"/>
    <property type="molecule type" value="Genomic_DNA"/>
</dbReference>
<dbReference type="Pfam" id="PF06071">
    <property type="entry name" value="YchF-GTPase_C"/>
    <property type="match status" value="1"/>
</dbReference>
<dbReference type="Proteomes" id="UP000249343">
    <property type="component" value="Unassembled WGS sequence"/>
</dbReference>
<dbReference type="HAMAP" id="MF_00944">
    <property type="entry name" value="YchF_OLA1_ATPase"/>
    <property type="match status" value="1"/>
</dbReference>
<keyword evidence="2 5" id="KW-0547">Nucleotide-binding</keyword>
<dbReference type="PROSITE" id="PS51710">
    <property type="entry name" value="G_OBG"/>
    <property type="match status" value="1"/>
</dbReference>
<dbReference type="InterPro" id="IPR027417">
    <property type="entry name" value="P-loop_NTPase"/>
</dbReference>
<dbReference type="SUPFAM" id="SSF52540">
    <property type="entry name" value="P-loop containing nucleoside triphosphate hydrolases"/>
    <property type="match status" value="1"/>
</dbReference>
<dbReference type="GO" id="GO:0005525">
    <property type="term" value="F:GTP binding"/>
    <property type="evidence" value="ECO:0007669"/>
    <property type="project" value="InterPro"/>
</dbReference>
<dbReference type="Gene3D" id="3.10.20.30">
    <property type="match status" value="1"/>
</dbReference>
<evidence type="ECO:0000256" key="4">
    <source>
        <dbReference type="ARBA" id="ARBA00022842"/>
    </source>
</evidence>
<accession>A0A328IL33</accession>
<evidence type="ECO:0000259" key="6">
    <source>
        <dbReference type="PROSITE" id="PS51710"/>
    </source>
</evidence>
<dbReference type="InterPro" id="IPR031167">
    <property type="entry name" value="G_OBG"/>
</dbReference>
<dbReference type="PIRSF" id="PIRSF006641">
    <property type="entry name" value="CHP00092"/>
    <property type="match status" value="1"/>
</dbReference>
<dbReference type="AlphaFoldDB" id="A0A328IL33"/>
<feature type="domain" description="OBG-type G" evidence="6">
    <location>
        <begin position="3"/>
        <end position="254"/>
    </location>
</feature>
<comment type="caution">
    <text evidence="7">The sequence shown here is derived from an EMBL/GenBank/DDBJ whole genome shotgun (WGS) entry which is preliminary data.</text>
</comment>
<sequence length="361" mass="41666">MTMKVGIIGLPNVGKSTLFNVLTKSKVLEANYPFATINPNKGTVLVPDKRFEKLANIFQSKKIIPTQIEFLDIAGLVENASKGYGLGNQFLGHIRDVDAICHVIRCFENPQIINIMEKVDPLKEIEIIETELILSDLEQIEKRIQKINKNQKNLKEIQILEKIKKNIFQEKILSKQKLNSEEIKIIKNFNFISLKPKIYIGNFQEQDLNNLSKNVFFQKMNTYSEEKKINFVPICASLEKKKLNLNKKETEEIINIYKSTKNILQEIIKKSYEILNLKTYFTAGPKEIKAWSFLTGMTAPECAGLIHTDFQTGFIKAEVFNYEDLIKYQNLTNLKKKGKLRLEGKKYLVKDGDIITFFFNV</sequence>
<dbReference type="PANTHER" id="PTHR23305">
    <property type="entry name" value="OBG GTPASE FAMILY"/>
    <property type="match status" value="1"/>
</dbReference>
<gene>
    <name evidence="5" type="primary">ychF</name>
    <name evidence="7" type="ORF">DH96_00255</name>
</gene>
<evidence type="ECO:0000256" key="2">
    <source>
        <dbReference type="ARBA" id="ARBA00022741"/>
    </source>
</evidence>
<dbReference type="GO" id="GO:0016887">
    <property type="term" value="F:ATP hydrolysis activity"/>
    <property type="evidence" value="ECO:0007669"/>
    <property type="project" value="UniProtKB-UniRule"/>
</dbReference>
<dbReference type="PRINTS" id="PR00326">
    <property type="entry name" value="GTP1OBG"/>
</dbReference>
<keyword evidence="3 5" id="KW-0067">ATP-binding</keyword>
<comment type="similarity">
    <text evidence="5">Belongs to the TRAFAC class OBG-HflX-like GTPase superfamily. OBG GTPase family. YchF/OLA1 subfamily.</text>
</comment>
<organism evidence="7 8">
    <name type="scientific">Candidatus Phytoplasma oryzae</name>
    <dbReference type="NCBI Taxonomy" id="203274"/>
    <lineage>
        <taxon>Bacteria</taxon>
        <taxon>Bacillati</taxon>
        <taxon>Mycoplasmatota</taxon>
        <taxon>Mollicutes</taxon>
        <taxon>Acholeplasmatales</taxon>
        <taxon>Acholeplasmataceae</taxon>
        <taxon>Candidatus Phytoplasma</taxon>
        <taxon>16SrXI (Rice yellow dwarf group)</taxon>
    </lineage>
</organism>
<evidence type="ECO:0000256" key="1">
    <source>
        <dbReference type="ARBA" id="ARBA00022723"/>
    </source>
</evidence>
<dbReference type="GO" id="GO:0005737">
    <property type="term" value="C:cytoplasm"/>
    <property type="evidence" value="ECO:0007669"/>
    <property type="project" value="TreeGrafter"/>
</dbReference>
<dbReference type="InterPro" id="IPR012676">
    <property type="entry name" value="TGS-like"/>
</dbReference>
<comment type="function">
    <text evidence="5">ATPase that binds to both the 70S ribosome and the 50S ribosomal subunit in a nucleotide-independent manner.</text>
</comment>
<evidence type="ECO:0000256" key="3">
    <source>
        <dbReference type="ARBA" id="ARBA00022840"/>
    </source>
</evidence>
<keyword evidence="4" id="KW-0460">Magnesium</keyword>
<dbReference type="GO" id="GO:0046872">
    <property type="term" value="F:metal ion binding"/>
    <property type="evidence" value="ECO:0007669"/>
    <property type="project" value="UniProtKB-KW"/>
</dbReference>
<evidence type="ECO:0000313" key="7">
    <source>
        <dbReference type="EMBL" id="RAM57984.1"/>
    </source>
</evidence>
<dbReference type="FunFam" id="3.10.20.30:FF:000001">
    <property type="entry name" value="Ribosome-binding ATPase YchF"/>
    <property type="match status" value="1"/>
</dbReference>
<dbReference type="GO" id="GO:0005524">
    <property type="term" value="F:ATP binding"/>
    <property type="evidence" value="ECO:0007669"/>
    <property type="project" value="UniProtKB-UniRule"/>
</dbReference>
<reference evidence="7 8" key="1">
    <citation type="submission" date="2014-04" db="EMBL/GenBank/DDBJ databases">
        <title>Genome study of Napier grass stunt phytoplasma.</title>
        <authorList>
            <person name="Kawicha P."/>
            <person name="Dickinson M."/>
            <person name="Hodgetts J."/>
        </authorList>
    </citation>
    <scope>NUCLEOTIDE SEQUENCE [LARGE SCALE GENOMIC DNA]</scope>
    <source>
        <strain evidence="7 8">NGS-S10</strain>
    </source>
</reference>
<name>A0A328IL33_9MOLU</name>
<dbReference type="NCBIfam" id="TIGR00092">
    <property type="entry name" value="redox-regulated ATPase YchF"/>
    <property type="match status" value="1"/>
</dbReference>
<dbReference type="InterPro" id="IPR013029">
    <property type="entry name" value="YchF_C"/>
</dbReference>
<protein>
    <recommendedName>
        <fullName evidence="5">Ribosome-binding ATPase YchF</fullName>
    </recommendedName>
</protein>
<dbReference type="Pfam" id="PF01926">
    <property type="entry name" value="MMR_HSR1"/>
    <property type="match status" value="1"/>
</dbReference>
<keyword evidence="8" id="KW-1185">Reference proteome</keyword>
<dbReference type="GO" id="GO:0043023">
    <property type="term" value="F:ribosomal large subunit binding"/>
    <property type="evidence" value="ECO:0007669"/>
    <property type="project" value="UniProtKB-UniRule"/>
</dbReference>
<dbReference type="SUPFAM" id="SSF81271">
    <property type="entry name" value="TGS-like"/>
    <property type="match status" value="1"/>
</dbReference>
<dbReference type="Gene3D" id="3.40.50.300">
    <property type="entry name" value="P-loop containing nucleotide triphosphate hydrolases"/>
    <property type="match status" value="1"/>
</dbReference>
<dbReference type="InterPro" id="IPR004396">
    <property type="entry name" value="ATPase_YchF/OLA1"/>
</dbReference>
<dbReference type="InterPro" id="IPR012675">
    <property type="entry name" value="Beta-grasp_dom_sf"/>
</dbReference>
<evidence type="ECO:0000256" key="5">
    <source>
        <dbReference type="HAMAP-Rule" id="MF_00944"/>
    </source>
</evidence>
<keyword evidence="1" id="KW-0479">Metal-binding</keyword>
<dbReference type="InterPro" id="IPR023192">
    <property type="entry name" value="TGS-like_dom_sf"/>
</dbReference>
<dbReference type="PANTHER" id="PTHR23305:SF18">
    <property type="entry name" value="OBG-TYPE G DOMAIN-CONTAINING PROTEIN"/>
    <property type="match status" value="1"/>
</dbReference>